<organism evidence="2 3">
    <name type="scientific">Dyadobacter koreensis</name>
    <dbReference type="NCBI Taxonomy" id="408657"/>
    <lineage>
        <taxon>Bacteria</taxon>
        <taxon>Pseudomonadati</taxon>
        <taxon>Bacteroidota</taxon>
        <taxon>Cytophagia</taxon>
        <taxon>Cytophagales</taxon>
        <taxon>Spirosomataceae</taxon>
        <taxon>Dyadobacter</taxon>
    </lineage>
</organism>
<dbReference type="RefSeq" id="WP_177197104.1">
    <property type="nucleotide sequence ID" value="NZ_FNXY01000007.1"/>
</dbReference>
<feature type="compositionally biased region" description="Polar residues" evidence="1">
    <location>
        <begin position="1"/>
        <end position="10"/>
    </location>
</feature>
<protein>
    <submittedName>
        <fullName evidence="2">Uncharacterized protein</fullName>
    </submittedName>
</protein>
<evidence type="ECO:0000313" key="3">
    <source>
        <dbReference type="Proteomes" id="UP000199532"/>
    </source>
</evidence>
<accession>A0A1H6YGF4</accession>
<feature type="compositionally biased region" description="Basic and acidic residues" evidence="1">
    <location>
        <begin position="13"/>
        <end position="32"/>
    </location>
</feature>
<dbReference type="STRING" id="408657.SAMN04487995_4362"/>
<evidence type="ECO:0000313" key="2">
    <source>
        <dbReference type="EMBL" id="SEJ38087.1"/>
    </source>
</evidence>
<keyword evidence="3" id="KW-1185">Reference proteome</keyword>
<gene>
    <name evidence="2" type="ORF">SAMN04487995_4362</name>
</gene>
<dbReference type="AlphaFoldDB" id="A0A1H6YGF4"/>
<name>A0A1H6YGF4_9BACT</name>
<proteinExistence type="predicted"/>
<dbReference type="EMBL" id="FNXY01000007">
    <property type="protein sequence ID" value="SEJ38087.1"/>
    <property type="molecule type" value="Genomic_DNA"/>
</dbReference>
<sequence length="56" mass="6640">MKQSQTSSPQPKARVENKDNIDSRHKEEEMVKKNHITNNHKEHRSENKSQTQKQSK</sequence>
<feature type="region of interest" description="Disordered" evidence="1">
    <location>
        <begin position="1"/>
        <end position="56"/>
    </location>
</feature>
<evidence type="ECO:0000256" key="1">
    <source>
        <dbReference type="SAM" id="MobiDB-lite"/>
    </source>
</evidence>
<dbReference type="Proteomes" id="UP000199532">
    <property type="component" value="Unassembled WGS sequence"/>
</dbReference>
<reference evidence="2 3" key="1">
    <citation type="submission" date="2016-10" db="EMBL/GenBank/DDBJ databases">
        <authorList>
            <person name="de Groot N.N."/>
        </authorList>
    </citation>
    <scope>NUCLEOTIDE SEQUENCE [LARGE SCALE GENOMIC DNA]</scope>
    <source>
        <strain evidence="2 3">DSM 19938</strain>
    </source>
</reference>